<organism evidence="6 7">
    <name type="scientific">Rhizobium binae</name>
    <dbReference type="NCBI Taxonomy" id="1138190"/>
    <lineage>
        <taxon>Bacteria</taxon>
        <taxon>Pseudomonadati</taxon>
        <taxon>Pseudomonadota</taxon>
        <taxon>Alphaproteobacteria</taxon>
        <taxon>Hyphomicrobiales</taxon>
        <taxon>Rhizobiaceae</taxon>
        <taxon>Rhizobium/Agrobacterium group</taxon>
        <taxon>Rhizobium</taxon>
    </lineage>
</organism>
<comment type="caution">
    <text evidence="6">The sequence shown here is derived from an EMBL/GenBank/DDBJ whole genome shotgun (WGS) entry which is preliminary data.</text>
</comment>
<reference evidence="6 7" key="1">
    <citation type="submission" date="2024-06" db="EMBL/GenBank/DDBJ databases">
        <title>Genomic Encyclopedia of Type Strains, Phase IV (KMG-IV): sequencing the most valuable type-strain genomes for metagenomic binning, comparative biology and taxonomic classification.</title>
        <authorList>
            <person name="Goeker M."/>
        </authorList>
    </citation>
    <scope>NUCLEOTIDE SEQUENCE [LARGE SCALE GENOMIC DNA]</scope>
    <source>
        <strain evidence="6 7">DSM 29288</strain>
    </source>
</reference>
<dbReference type="InterPro" id="IPR020845">
    <property type="entry name" value="AMP-binding_CS"/>
</dbReference>
<evidence type="ECO:0000256" key="2">
    <source>
        <dbReference type="ARBA" id="ARBA00022598"/>
    </source>
</evidence>
<dbReference type="InterPro" id="IPR042099">
    <property type="entry name" value="ANL_N_sf"/>
</dbReference>
<dbReference type="Gene3D" id="3.40.50.12780">
    <property type="entry name" value="N-terminal domain of ligase-like"/>
    <property type="match status" value="1"/>
</dbReference>
<dbReference type="SUPFAM" id="SSF56801">
    <property type="entry name" value="Acetyl-CoA synthetase-like"/>
    <property type="match status" value="1"/>
</dbReference>
<dbReference type="Gene3D" id="3.30.300.30">
    <property type="match status" value="1"/>
</dbReference>
<feature type="domain" description="AMP-binding enzyme C-terminal" evidence="5">
    <location>
        <begin position="435"/>
        <end position="510"/>
    </location>
</feature>
<dbReference type="PROSITE" id="PS00455">
    <property type="entry name" value="AMP_BINDING"/>
    <property type="match status" value="1"/>
</dbReference>
<evidence type="ECO:0000256" key="3">
    <source>
        <dbReference type="ARBA" id="ARBA00022723"/>
    </source>
</evidence>
<evidence type="ECO:0000313" key="6">
    <source>
        <dbReference type="EMBL" id="MET3758651.1"/>
    </source>
</evidence>
<dbReference type="InterPro" id="IPR000873">
    <property type="entry name" value="AMP-dep_synth/lig_dom"/>
</dbReference>
<gene>
    <name evidence="6" type="ORF">ABID08_006034</name>
</gene>
<dbReference type="PANTHER" id="PTHR43201">
    <property type="entry name" value="ACYL-COA SYNTHETASE"/>
    <property type="match status" value="1"/>
</dbReference>
<comment type="similarity">
    <text evidence="1">Belongs to the ATP-dependent AMP-binding enzyme family.</text>
</comment>
<accession>A0ABV2MQG4</accession>
<keyword evidence="3" id="KW-0479">Metal-binding</keyword>
<evidence type="ECO:0000313" key="7">
    <source>
        <dbReference type="Proteomes" id="UP001549077"/>
    </source>
</evidence>
<keyword evidence="2 6" id="KW-0436">Ligase</keyword>
<dbReference type="EC" id="6.2.1.-" evidence="6"/>
<evidence type="ECO:0000256" key="1">
    <source>
        <dbReference type="ARBA" id="ARBA00006432"/>
    </source>
</evidence>
<evidence type="ECO:0000259" key="4">
    <source>
        <dbReference type="Pfam" id="PF00501"/>
    </source>
</evidence>
<dbReference type="InterPro" id="IPR025110">
    <property type="entry name" value="AMP-bd_C"/>
</dbReference>
<dbReference type="EMBL" id="JBEPMY010000033">
    <property type="protein sequence ID" value="MET3758651.1"/>
    <property type="molecule type" value="Genomic_DNA"/>
</dbReference>
<keyword evidence="7" id="KW-1185">Reference proteome</keyword>
<name>A0ABV2MQG4_9HYPH</name>
<proteinExistence type="inferred from homology"/>
<dbReference type="Pfam" id="PF13193">
    <property type="entry name" value="AMP-binding_C"/>
    <property type="match status" value="1"/>
</dbReference>
<dbReference type="InterPro" id="IPR045851">
    <property type="entry name" value="AMP-bd_C_sf"/>
</dbReference>
<dbReference type="Pfam" id="PF00501">
    <property type="entry name" value="AMP-binding"/>
    <property type="match status" value="1"/>
</dbReference>
<evidence type="ECO:0000259" key="5">
    <source>
        <dbReference type="Pfam" id="PF13193"/>
    </source>
</evidence>
<dbReference type="GO" id="GO:0016874">
    <property type="term" value="F:ligase activity"/>
    <property type="evidence" value="ECO:0007669"/>
    <property type="project" value="UniProtKB-KW"/>
</dbReference>
<dbReference type="PANTHER" id="PTHR43201:SF5">
    <property type="entry name" value="MEDIUM-CHAIN ACYL-COA LIGASE ACSF2, MITOCHONDRIAL"/>
    <property type="match status" value="1"/>
</dbReference>
<sequence>MRLPLSAFLQIEKYALTITMDLCTLIDRNAAVAPNKAAIHFEGETLSYAALRGSIEQAARALNKELRVTKGDRVAILSLNRPEYLILLYACARLGAIMLPLNWRLAPAEQLFILSNAGARVLVVEQEFNSLLPHLAHTLPDTSVVGLDFTPPRGSTWGNLLAQGRGDGGNSHADLSCPLLIVYTSGTTGRPKGAVLRQEALLWNGVMSQHMHALTSEDHVLSVLPFFHVGGLNIQTTPALQHGATVTIHSRFAAGATLTAFERDRPTLTALVPTAIQTLTDHDAWWTADLYSLKAVSTGSTIVSQALIERVTARGVPVLQVYGSTETCPIAIYTRLGGDLSRCGSIGLPGLCCEAMIIDEAGKELPAGAPGEIAVRGPNVFCEYWGDHQATREALCDGWYRTGDIGYRDASGHYWVRDRKKNLIISGGENIYPAEVERVLGEHPDVKECAVVSRHDSHWGEVPVAYVVRRVGARIEAEALAAHVQSQVARFKVPREFIFTRELPRTALGKIQYSILKELQARSPNSEN</sequence>
<protein>
    <submittedName>
        <fullName evidence="6">Fatty-acyl-CoA synthase</fullName>
        <ecNumber evidence="6">6.2.1.-</ecNumber>
    </submittedName>
</protein>
<feature type="domain" description="AMP-dependent synthetase/ligase" evidence="4">
    <location>
        <begin position="27"/>
        <end position="385"/>
    </location>
</feature>
<dbReference type="Proteomes" id="UP001549077">
    <property type="component" value="Unassembled WGS sequence"/>
</dbReference>